<evidence type="ECO:0000256" key="3">
    <source>
        <dbReference type="ARBA" id="ARBA00022801"/>
    </source>
</evidence>
<evidence type="ECO:0000256" key="6">
    <source>
        <dbReference type="SAM" id="Phobius"/>
    </source>
</evidence>
<dbReference type="CDD" id="cd18820">
    <property type="entry name" value="GH43_LbAraf43-like"/>
    <property type="match status" value="1"/>
</dbReference>
<keyword evidence="6" id="KW-0812">Transmembrane</keyword>
<dbReference type="InterPro" id="IPR006710">
    <property type="entry name" value="Glyco_hydro_43"/>
</dbReference>
<accession>A0A9W8YUS7</accession>
<evidence type="ECO:0000256" key="4">
    <source>
        <dbReference type="ARBA" id="ARBA00023295"/>
    </source>
</evidence>
<keyword evidence="4 5" id="KW-0326">Glycosidase</keyword>
<sequence length="405" mass="45271">MSIPPQRNQAYDEKGLPISKKLDIIIIIVVIMEFWVVALLLLGTLLVDVSSAYQQVVRAGAADPSIVYAHGWYHMTYTTATDIEMVRSRTLKGLLVGKVRPVYTEFNLTAGREANIWAPEIHQIDQVWYIFYSSGNGSEDCETSCRPRVLEGCEAPTPFYCSYRWRADLVPPAGYQGGSDGRDPFGIDASFLEIPGRGRYVLLSGKNQRSVQSIQIGPLNTTSWNVTSWHVISEPDQPWEKNVSNSRPRELWIGGIAINEGPHPLYHDGQIWITYSGSHCQTPNYGLGLLRYNGGDPLQRSSWIKSPKPVLFQANGNYGTGHNCFFNSPDGKETWIAYHATLQKHGACDGSRFTIAQPIRFVGNNTPTFEIPPNLDTYQDPPSGENFTSQAMEEGEMPFDGLTWM</sequence>
<dbReference type="InterPro" id="IPR023296">
    <property type="entry name" value="Glyco_hydro_beta-prop_sf"/>
</dbReference>
<evidence type="ECO:0000256" key="1">
    <source>
        <dbReference type="ARBA" id="ARBA00009865"/>
    </source>
</evidence>
<evidence type="ECO:0000256" key="2">
    <source>
        <dbReference type="ARBA" id="ARBA00022729"/>
    </source>
</evidence>
<dbReference type="SUPFAM" id="SSF75005">
    <property type="entry name" value="Arabinanase/levansucrase/invertase"/>
    <property type="match status" value="1"/>
</dbReference>
<keyword evidence="3 5" id="KW-0378">Hydrolase</keyword>
<comment type="similarity">
    <text evidence="1 5">Belongs to the glycosyl hydrolase 43 family.</text>
</comment>
<protein>
    <submittedName>
        <fullName evidence="7">Uncharacterized protein</fullName>
    </submittedName>
</protein>
<evidence type="ECO:0000313" key="8">
    <source>
        <dbReference type="Proteomes" id="UP001140453"/>
    </source>
</evidence>
<keyword evidence="6" id="KW-1133">Transmembrane helix</keyword>
<dbReference type="OrthoDB" id="272289at2759"/>
<evidence type="ECO:0000256" key="5">
    <source>
        <dbReference type="RuleBase" id="RU361187"/>
    </source>
</evidence>
<gene>
    <name evidence="7" type="ORF">N0V93_005525</name>
</gene>
<dbReference type="GO" id="GO:0004553">
    <property type="term" value="F:hydrolase activity, hydrolyzing O-glycosyl compounds"/>
    <property type="evidence" value="ECO:0007669"/>
    <property type="project" value="InterPro"/>
</dbReference>
<evidence type="ECO:0000313" key="7">
    <source>
        <dbReference type="EMBL" id="KAJ4391905.1"/>
    </source>
</evidence>
<dbReference type="Proteomes" id="UP001140453">
    <property type="component" value="Unassembled WGS sequence"/>
</dbReference>
<dbReference type="PANTHER" id="PTHR43817:SF1">
    <property type="entry name" value="HYDROLASE, FAMILY 43, PUTATIVE (AFU_ORTHOLOGUE AFUA_3G01660)-RELATED"/>
    <property type="match status" value="1"/>
</dbReference>
<dbReference type="EMBL" id="JAPEVB010000003">
    <property type="protein sequence ID" value="KAJ4391905.1"/>
    <property type="molecule type" value="Genomic_DNA"/>
</dbReference>
<dbReference type="PANTHER" id="PTHR43817">
    <property type="entry name" value="GLYCOSYL HYDROLASE"/>
    <property type="match status" value="1"/>
</dbReference>
<name>A0A9W8YUS7_9PEZI</name>
<organism evidence="7 8">
    <name type="scientific">Gnomoniopsis smithogilvyi</name>
    <dbReference type="NCBI Taxonomy" id="1191159"/>
    <lineage>
        <taxon>Eukaryota</taxon>
        <taxon>Fungi</taxon>
        <taxon>Dikarya</taxon>
        <taxon>Ascomycota</taxon>
        <taxon>Pezizomycotina</taxon>
        <taxon>Sordariomycetes</taxon>
        <taxon>Sordariomycetidae</taxon>
        <taxon>Diaporthales</taxon>
        <taxon>Gnomoniaceae</taxon>
        <taxon>Gnomoniopsis</taxon>
    </lineage>
</organism>
<dbReference type="Pfam" id="PF04616">
    <property type="entry name" value="Glyco_hydro_43"/>
    <property type="match status" value="1"/>
</dbReference>
<keyword evidence="6" id="KW-0472">Membrane</keyword>
<reference evidence="7" key="1">
    <citation type="submission" date="2022-10" db="EMBL/GenBank/DDBJ databases">
        <title>Tapping the CABI collections for fungal endophytes: first genome assemblies for Collariella, Neodidymelliopsis, Ascochyta clinopodiicola, Didymella pomorum, Didymosphaeria variabile, Neocosmospora piperis and Neocucurbitaria cava.</title>
        <authorList>
            <person name="Hill R."/>
        </authorList>
    </citation>
    <scope>NUCLEOTIDE SEQUENCE</scope>
    <source>
        <strain evidence="7">IMI 355082</strain>
    </source>
</reference>
<dbReference type="GO" id="GO:0005975">
    <property type="term" value="P:carbohydrate metabolic process"/>
    <property type="evidence" value="ECO:0007669"/>
    <property type="project" value="InterPro"/>
</dbReference>
<comment type="caution">
    <text evidence="7">The sequence shown here is derived from an EMBL/GenBank/DDBJ whole genome shotgun (WGS) entry which is preliminary data.</text>
</comment>
<dbReference type="Gene3D" id="2.115.10.20">
    <property type="entry name" value="Glycosyl hydrolase domain, family 43"/>
    <property type="match status" value="1"/>
</dbReference>
<keyword evidence="2" id="KW-0732">Signal</keyword>
<keyword evidence="8" id="KW-1185">Reference proteome</keyword>
<proteinExistence type="inferred from homology"/>
<feature type="transmembrane region" description="Helical" evidence="6">
    <location>
        <begin position="24"/>
        <end position="47"/>
    </location>
</feature>
<dbReference type="AlphaFoldDB" id="A0A9W8YUS7"/>